<gene>
    <name evidence="1" type="ORF">CTRU02_205780</name>
</gene>
<comment type="caution">
    <text evidence="1">The sequence shown here is derived from an EMBL/GenBank/DDBJ whole genome shotgun (WGS) entry which is preliminary data.</text>
</comment>
<reference evidence="1 2" key="1">
    <citation type="journal article" date="2020" name="Phytopathology">
        <title>Genome Sequence Resources of Colletotrichum truncatum, C. plurivorum, C. musicola, and C. sojae: Four Species Pathogenic to Soybean (Glycine max).</title>
        <authorList>
            <person name="Rogerio F."/>
            <person name="Boufleur T.R."/>
            <person name="Ciampi-Guillardi M."/>
            <person name="Sukno S.A."/>
            <person name="Thon M.R."/>
            <person name="Massola Junior N.S."/>
            <person name="Baroncelli R."/>
        </authorList>
    </citation>
    <scope>NUCLEOTIDE SEQUENCE [LARGE SCALE GENOMIC DNA]</scope>
    <source>
        <strain evidence="1 2">CMES1059</strain>
    </source>
</reference>
<keyword evidence="2" id="KW-1185">Reference proteome</keyword>
<evidence type="ECO:0000313" key="2">
    <source>
        <dbReference type="Proteomes" id="UP000805649"/>
    </source>
</evidence>
<evidence type="ECO:0000313" key="1">
    <source>
        <dbReference type="EMBL" id="KAL0939170.1"/>
    </source>
</evidence>
<proteinExistence type="predicted"/>
<protein>
    <submittedName>
        <fullName evidence="1">GA4 desaturase-like protein</fullName>
    </submittedName>
</protein>
<name>A0ACC3Z532_COLTU</name>
<organism evidence="1 2">
    <name type="scientific">Colletotrichum truncatum</name>
    <name type="common">Anthracnose fungus</name>
    <name type="synonym">Colletotrichum capsici</name>
    <dbReference type="NCBI Taxonomy" id="5467"/>
    <lineage>
        <taxon>Eukaryota</taxon>
        <taxon>Fungi</taxon>
        <taxon>Dikarya</taxon>
        <taxon>Ascomycota</taxon>
        <taxon>Pezizomycotina</taxon>
        <taxon>Sordariomycetes</taxon>
        <taxon>Hypocreomycetidae</taxon>
        <taxon>Glomerellales</taxon>
        <taxon>Glomerellaceae</taxon>
        <taxon>Colletotrichum</taxon>
        <taxon>Colletotrichum truncatum species complex</taxon>
    </lineage>
</organism>
<dbReference type="Proteomes" id="UP000805649">
    <property type="component" value="Unassembled WGS sequence"/>
</dbReference>
<dbReference type="EMBL" id="VUJX02000003">
    <property type="protein sequence ID" value="KAL0939170.1"/>
    <property type="molecule type" value="Genomic_DNA"/>
</dbReference>
<accession>A0ACC3Z532</accession>
<sequence length="367" mass="41791">MNVLGHFNYYNGLGTPALNDLAIIEGTSPHNKIYQMPVADLRSLSTPLSSYTHEKNGFQILRQPLPITPSSSLIHDYKTMVQEYYPAMTDLLKRKLGVRCAIVRKHSIRDIPSWAPVGMNPEVGFNIESLAPFSIAHSDYTPAGARGHFRAMKESHWFPENGTADGCTTKAEREDFLQLRREIIDAEDRAIAEAGLDPEVEGDDILPSGGHWDWDGANYNGPRYAIFSVWRAWETVRRDPLAVMDMSLPQSQKVDYAPLTRTYRDRPGCVPFYYSQNAMLRPPQARRDSGYESTNIEGGRGHPWRYLSEQTPEEVYLIKFFDSEALLRMDDGRNQTVLMCPHSAFQAAGMEKEPVRRSCELRVWCIW</sequence>